<dbReference type="AlphaFoldDB" id="A0A8X6WHH1"/>
<accession>A0A8X6WHH1</accession>
<name>A0A8X6WHH1_TRICX</name>
<dbReference type="GO" id="GO:0003676">
    <property type="term" value="F:nucleic acid binding"/>
    <property type="evidence" value="ECO:0007669"/>
    <property type="project" value="InterPro"/>
</dbReference>
<dbReference type="Proteomes" id="UP000887159">
    <property type="component" value="Unassembled WGS sequence"/>
</dbReference>
<protein>
    <submittedName>
        <fullName evidence="1">Uncharacterized protein</fullName>
    </submittedName>
</protein>
<proteinExistence type="predicted"/>
<dbReference type="EMBL" id="BMAU01021430">
    <property type="protein sequence ID" value="GFY35182.1"/>
    <property type="molecule type" value="Genomic_DNA"/>
</dbReference>
<evidence type="ECO:0000313" key="1">
    <source>
        <dbReference type="EMBL" id="GFY35182.1"/>
    </source>
</evidence>
<organism evidence="1 2">
    <name type="scientific">Trichonephila clavipes</name>
    <name type="common">Golden silk orbweaver</name>
    <name type="synonym">Nephila clavipes</name>
    <dbReference type="NCBI Taxonomy" id="2585209"/>
    <lineage>
        <taxon>Eukaryota</taxon>
        <taxon>Metazoa</taxon>
        <taxon>Ecdysozoa</taxon>
        <taxon>Arthropoda</taxon>
        <taxon>Chelicerata</taxon>
        <taxon>Arachnida</taxon>
        <taxon>Araneae</taxon>
        <taxon>Araneomorphae</taxon>
        <taxon>Entelegynae</taxon>
        <taxon>Araneoidea</taxon>
        <taxon>Nephilidae</taxon>
        <taxon>Trichonephila</taxon>
    </lineage>
</organism>
<sequence>MEQKSPDVDIESWIDLKVIEKIFPTKENKAEISLISDSNLLHYGLGMKKLFRLEELIRIRQHNVSSKDMLKSVLKDQWEKISAEETTRFVSSMLKRLQKVLK</sequence>
<comment type="caution">
    <text evidence="1">The sequence shown here is derived from an EMBL/GenBank/DDBJ whole genome shotgun (WGS) entry which is preliminary data.</text>
</comment>
<gene>
    <name evidence="1" type="ORF">TNCV_5045561</name>
</gene>
<dbReference type="InterPro" id="IPR036397">
    <property type="entry name" value="RNaseH_sf"/>
</dbReference>
<evidence type="ECO:0000313" key="2">
    <source>
        <dbReference type="Proteomes" id="UP000887159"/>
    </source>
</evidence>
<keyword evidence="2" id="KW-1185">Reference proteome</keyword>
<reference evidence="1" key="1">
    <citation type="submission" date="2020-08" db="EMBL/GenBank/DDBJ databases">
        <title>Multicomponent nature underlies the extraordinary mechanical properties of spider dragline silk.</title>
        <authorList>
            <person name="Kono N."/>
            <person name="Nakamura H."/>
            <person name="Mori M."/>
            <person name="Yoshida Y."/>
            <person name="Ohtoshi R."/>
            <person name="Malay A.D."/>
            <person name="Moran D.A.P."/>
            <person name="Tomita M."/>
            <person name="Numata K."/>
            <person name="Arakawa K."/>
        </authorList>
    </citation>
    <scope>NUCLEOTIDE SEQUENCE</scope>
</reference>
<dbReference type="Gene3D" id="3.30.420.10">
    <property type="entry name" value="Ribonuclease H-like superfamily/Ribonuclease H"/>
    <property type="match status" value="1"/>
</dbReference>